<gene>
    <name evidence="2" type="ORF">NDU88_001050</name>
</gene>
<feature type="region of interest" description="Disordered" evidence="1">
    <location>
        <begin position="1"/>
        <end position="21"/>
    </location>
</feature>
<feature type="region of interest" description="Disordered" evidence="1">
    <location>
        <begin position="80"/>
        <end position="112"/>
    </location>
</feature>
<keyword evidence="3" id="KW-1185">Reference proteome</keyword>
<accession>A0AAV7U5U3</accession>
<protein>
    <submittedName>
        <fullName evidence="2">Uncharacterized protein</fullName>
    </submittedName>
</protein>
<reference evidence="2" key="1">
    <citation type="journal article" date="2022" name="bioRxiv">
        <title>Sequencing and chromosome-scale assembly of the giantPleurodeles waltlgenome.</title>
        <authorList>
            <person name="Brown T."/>
            <person name="Elewa A."/>
            <person name="Iarovenko S."/>
            <person name="Subramanian E."/>
            <person name="Araus A.J."/>
            <person name="Petzold A."/>
            <person name="Susuki M."/>
            <person name="Suzuki K.-i.T."/>
            <person name="Hayashi T."/>
            <person name="Toyoda A."/>
            <person name="Oliveira C."/>
            <person name="Osipova E."/>
            <person name="Leigh N.D."/>
            <person name="Simon A."/>
            <person name="Yun M.H."/>
        </authorList>
    </citation>
    <scope>NUCLEOTIDE SEQUENCE</scope>
    <source>
        <strain evidence="2">20211129_DDA</strain>
        <tissue evidence="2">Liver</tissue>
    </source>
</reference>
<dbReference type="Proteomes" id="UP001066276">
    <property type="component" value="Chromosome 3_1"/>
</dbReference>
<dbReference type="AlphaFoldDB" id="A0AAV7U5U3"/>
<organism evidence="2 3">
    <name type="scientific">Pleurodeles waltl</name>
    <name type="common">Iberian ribbed newt</name>
    <dbReference type="NCBI Taxonomy" id="8319"/>
    <lineage>
        <taxon>Eukaryota</taxon>
        <taxon>Metazoa</taxon>
        <taxon>Chordata</taxon>
        <taxon>Craniata</taxon>
        <taxon>Vertebrata</taxon>
        <taxon>Euteleostomi</taxon>
        <taxon>Amphibia</taxon>
        <taxon>Batrachia</taxon>
        <taxon>Caudata</taxon>
        <taxon>Salamandroidea</taxon>
        <taxon>Salamandridae</taxon>
        <taxon>Pleurodelinae</taxon>
        <taxon>Pleurodeles</taxon>
    </lineage>
</organism>
<evidence type="ECO:0000256" key="1">
    <source>
        <dbReference type="SAM" id="MobiDB-lite"/>
    </source>
</evidence>
<proteinExistence type="predicted"/>
<dbReference type="EMBL" id="JANPWB010000005">
    <property type="protein sequence ID" value="KAJ1184242.1"/>
    <property type="molecule type" value="Genomic_DNA"/>
</dbReference>
<evidence type="ECO:0000313" key="3">
    <source>
        <dbReference type="Proteomes" id="UP001066276"/>
    </source>
</evidence>
<sequence length="148" mass="15353">MSRSLASPGGPARSVRLPGGLGCPDGEHVWRRQARRASGAWTEAAPSPICVPSPALPCPPIPPSFIFAVVRAAPGAVFGAPTLARPPPGPRQGRGGQRSGLPPRNLRHPRPGVFQRAHIDKAAHCTGACEWSLRASRTQRSGAAGDGP</sequence>
<evidence type="ECO:0000313" key="2">
    <source>
        <dbReference type="EMBL" id="KAJ1184242.1"/>
    </source>
</evidence>
<name>A0AAV7U5U3_PLEWA</name>
<comment type="caution">
    <text evidence="2">The sequence shown here is derived from an EMBL/GenBank/DDBJ whole genome shotgun (WGS) entry which is preliminary data.</text>
</comment>